<protein>
    <submittedName>
        <fullName evidence="1">Uncharacterized protein</fullName>
    </submittedName>
</protein>
<keyword evidence="2" id="KW-1185">Reference proteome</keyword>
<reference evidence="1" key="1">
    <citation type="submission" date="2021-04" db="EMBL/GenBank/DDBJ databases">
        <title>Dactylosporangium aurantiacum NRRL B-8018 full assembly.</title>
        <authorList>
            <person name="Hartkoorn R.C."/>
            <person name="Beaudoing E."/>
            <person name="Hot D."/>
        </authorList>
    </citation>
    <scope>NUCLEOTIDE SEQUENCE</scope>
    <source>
        <strain evidence="1">NRRL B-8018</strain>
    </source>
</reference>
<dbReference type="Proteomes" id="UP001058003">
    <property type="component" value="Chromosome"/>
</dbReference>
<dbReference type="RefSeq" id="WP_033359332.1">
    <property type="nucleotide sequence ID" value="NZ_CP073767.1"/>
</dbReference>
<evidence type="ECO:0000313" key="1">
    <source>
        <dbReference type="EMBL" id="UWZ57566.1"/>
    </source>
</evidence>
<dbReference type="AlphaFoldDB" id="A0A9Q9MM08"/>
<name>A0A9Q9MM08_9ACTN</name>
<dbReference type="KEGG" id="daur:Daura_16230"/>
<evidence type="ECO:0000313" key="2">
    <source>
        <dbReference type="Proteomes" id="UP001058003"/>
    </source>
</evidence>
<accession>A0A9Q9MM08</accession>
<proteinExistence type="predicted"/>
<organism evidence="1 2">
    <name type="scientific">Dactylosporangium aurantiacum</name>
    <dbReference type="NCBI Taxonomy" id="35754"/>
    <lineage>
        <taxon>Bacteria</taxon>
        <taxon>Bacillati</taxon>
        <taxon>Actinomycetota</taxon>
        <taxon>Actinomycetes</taxon>
        <taxon>Micromonosporales</taxon>
        <taxon>Micromonosporaceae</taxon>
        <taxon>Dactylosporangium</taxon>
    </lineage>
</organism>
<gene>
    <name evidence="1" type="ORF">Daura_16230</name>
</gene>
<dbReference type="EMBL" id="CP073767">
    <property type="protein sequence ID" value="UWZ57566.1"/>
    <property type="molecule type" value="Genomic_DNA"/>
</dbReference>
<sequence>MSFAAAGLPTVLAENVLSVRLTYRPNTVWSVDNWSMTGLSVFYPKGDGFGDPVFVPGADGLGSFQYQMAFSHREP</sequence>